<dbReference type="GO" id="GO:0016805">
    <property type="term" value="F:dipeptidase activity"/>
    <property type="evidence" value="ECO:0007669"/>
    <property type="project" value="UniProtKB-KW"/>
</dbReference>
<dbReference type="GO" id="GO:0006508">
    <property type="term" value="P:proteolysis"/>
    <property type="evidence" value="ECO:0007669"/>
    <property type="project" value="UniProtKB-KW"/>
</dbReference>
<dbReference type="GO" id="GO:0070004">
    <property type="term" value="F:cysteine-type exopeptidase activity"/>
    <property type="evidence" value="ECO:0007669"/>
    <property type="project" value="InterPro"/>
</dbReference>
<dbReference type="InterPro" id="IPR047804">
    <property type="entry name" value="C69_dipept_A-like"/>
</dbReference>
<evidence type="ECO:0000313" key="7">
    <source>
        <dbReference type="EMBL" id="GAN37085.1"/>
    </source>
</evidence>
<comment type="catalytic activity">
    <reaction evidence="1">
        <text>an L-aminoacyl-L-amino acid + H2O = 2 an L-alpha-amino acid</text>
        <dbReference type="Rhea" id="RHEA:48940"/>
        <dbReference type="ChEBI" id="CHEBI:15377"/>
        <dbReference type="ChEBI" id="CHEBI:59869"/>
        <dbReference type="ChEBI" id="CHEBI:77460"/>
        <dbReference type="EC" id="3.4.13.19"/>
    </reaction>
</comment>
<dbReference type="EMBL" id="BAYM01000096">
    <property type="protein sequence ID" value="GAN37085.1"/>
    <property type="molecule type" value="Genomic_DNA"/>
</dbReference>
<evidence type="ECO:0000256" key="6">
    <source>
        <dbReference type="RuleBase" id="RU364089"/>
    </source>
</evidence>
<reference evidence="8" key="1">
    <citation type="submission" date="2014-05" db="EMBL/GenBank/DDBJ databases">
        <title>Whole genome sequencing of Lactobacillus casei NRIC0644.</title>
        <authorList>
            <person name="Atarashi H."/>
            <person name="Yoshida Y."/>
            <person name="Fujimura S."/>
            <person name="Tanaka N."/>
            <person name="Shiwa Y."/>
            <person name="Yoshikawa H."/>
            <person name="Okada S."/>
            <person name="Nakagawa J."/>
        </authorList>
    </citation>
    <scope>NUCLEOTIDE SEQUENCE [LARGE SCALE GENOMIC DNA]</scope>
    <source>
        <strain evidence="8">NRIC0644</strain>
    </source>
</reference>
<dbReference type="EC" id="3.4.-.-" evidence="6"/>
<sequence>MAMDQFVNHLSCTALLVGKKASVDGSTMIARNEDASGGINPKRFIVVQPADQPQRYVSTFNGFQLDLPQTPLQYTCTPVADQSHGTWGEAGINSENVAMSATETEFTNTTMLGLDPLEPDGIGEEAMLTVVLPYIHNAREGVERLGELVTKYGTCESNGIAFSDANEIWYFETVGGHHWAAERIPDDRYVLAPNQTGIQEIDFQAPEHYKYSADLKDFAAKYHLNKAKEGFNFRDIFGEDTQADHYYNTPRVWYAQKMLNPEIDQDPESRTMPFSRVPSHLISVEDVAMVLSSHYQATDFDPYGQTGTPETRRRYRPIGMNRNQEMHILQIRPNMPKSHAAIHWLAEGVNIFNSPVPFFANCTTTPENFQYTPIDKSSTDSFYWLNKLIAMVADPLFAEHDWDAEFAVSESRKFGFAAGRAAVAKGDAAFADVKPEDLPAWHDALNAETAATITNDLQYLLHQLVCIRAEKMTPSFEKGGEL</sequence>
<dbReference type="NCBIfam" id="NF033678">
    <property type="entry name" value="C69_fam_dipept"/>
    <property type="match status" value="1"/>
</dbReference>
<protein>
    <recommendedName>
        <fullName evidence="6">Dipeptidase</fullName>
        <ecNumber evidence="6">3.4.-.-</ecNumber>
    </recommendedName>
</protein>
<keyword evidence="3 6" id="KW-0645">Protease</keyword>
<organism evidence="7 8">
    <name type="scientific">Lacticaseibacillus paracasei NRIC 0644</name>
    <dbReference type="NCBI Taxonomy" id="1435038"/>
    <lineage>
        <taxon>Bacteria</taxon>
        <taxon>Bacillati</taxon>
        <taxon>Bacillota</taxon>
        <taxon>Bacilli</taxon>
        <taxon>Lactobacillales</taxon>
        <taxon>Lactobacillaceae</taxon>
        <taxon>Lacticaseibacillus</taxon>
    </lineage>
</organism>
<dbReference type="Gene3D" id="3.60.60.10">
    <property type="entry name" value="Penicillin V Acylase, Chain A"/>
    <property type="match status" value="1"/>
</dbReference>
<keyword evidence="5 6" id="KW-0224">Dipeptidase</keyword>
<comment type="similarity">
    <text evidence="2 6">Belongs to the peptidase C69 family.</text>
</comment>
<dbReference type="PANTHER" id="PTHR12994:SF17">
    <property type="entry name" value="LD30995P"/>
    <property type="match status" value="1"/>
</dbReference>
<accession>A0A0C9NYI3</accession>
<keyword evidence="4 6" id="KW-0378">Hydrolase</keyword>
<dbReference type="PANTHER" id="PTHR12994">
    <property type="entry name" value="SECERNIN"/>
    <property type="match status" value="1"/>
</dbReference>
<evidence type="ECO:0000256" key="1">
    <source>
        <dbReference type="ARBA" id="ARBA00001670"/>
    </source>
</evidence>
<evidence type="ECO:0000256" key="2">
    <source>
        <dbReference type="ARBA" id="ARBA00007225"/>
    </source>
</evidence>
<gene>
    <name evidence="7" type="ORF">LC0644_1674</name>
</gene>
<dbReference type="AlphaFoldDB" id="A0A0C9NYI3"/>
<evidence type="ECO:0000256" key="5">
    <source>
        <dbReference type="ARBA" id="ARBA00022997"/>
    </source>
</evidence>
<comment type="caution">
    <text evidence="7">The sequence shown here is derived from an EMBL/GenBank/DDBJ whole genome shotgun (WGS) entry which is preliminary data.</text>
</comment>
<dbReference type="Pfam" id="PF03577">
    <property type="entry name" value="Peptidase_C69"/>
    <property type="match status" value="1"/>
</dbReference>
<evidence type="ECO:0000313" key="8">
    <source>
        <dbReference type="Proteomes" id="UP000032552"/>
    </source>
</evidence>
<dbReference type="InterPro" id="IPR005322">
    <property type="entry name" value="Peptidase_C69"/>
</dbReference>
<proteinExistence type="inferred from homology"/>
<dbReference type="Proteomes" id="UP000032552">
    <property type="component" value="Unassembled WGS sequence"/>
</dbReference>
<name>A0A0C9NYI3_LACPA</name>
<evidence type="ECO:0000256" key="3">
    <source>
        <dbReference type="ARBA" id="ARBA00022670"/>
    </source>
</evidence>
<evidence type="ECO:0000256" key="4">
    <source>
        <dbReference type="ARBA" id="ARBA00022801"/>
    </source>
</evidence>